<keyword evidence="1" id="KW-1133">Transmembrane helix</keyword>
<feature type="transmembrane region" description="Helical" evidence="1">
    <location>
        <begin position="12"/>
        <end position="33"/>
    </location>
</feature>
<evidence type="ECO:0000313" key="3">
    <source>
        <dbReference type="Proteomes" id="UP001501764"/>
    </source>
</evidence>
<gene>
    <name evidence="2" type="ORF">GCM10008916_18990</name>
</gene>
<protein>
    <submittedName>
        <fullName evidence="2">Uncharacterized protein</fullName>
    </submittedName>
</protein>
<proteinExistence type="predicted"/>
<sequence length="95" mass="10756">MAIPDFFKFLMFSLLFSAFCPTTKNVAFTLFFFKTFKIFAVFALDGPSSNVRYTTFFLIVVLFAGIQVQPVVIVSIIAIIIDILFKVLILSPPYL</sequence>
<feature type="transmembrane region" description="Helical" evidence="1">
    <location>
        <begin position="53"/>
        <end position="85"/>
    </location>
</feature>
<dbReference type="Proteomes" id="UP001501764">
    <property type="component" value="Unassembled WGS sequence"/>
</dbReference>
<evidence type="ECO:0000313" key="2">
    <source>
        <dbReference type="EMBL" id="GAA0858961.1"/>
    </source>
</evidence>
<accession>A0ABN1LQ86</accession>
<reference evidence="2 3" key="1">
    <citation type="journal article" date="2019" name="Int. J. Syst. Evol. Microbiol.">
        <title>The Global Catalogue of Microorganisms (GCM) 10K type strain sequencing project: providing services to taxonomists for standard genome sequencing and annotation.</title>
        <authorList>
            <consortium name="The Broad Institute Genomics Platform"/>
            <consortium name="The Broad Institute Genome Sequencing Center for Infectious Disease"/>
            <person name="Wu L."/>
            <person name="Ma J."/>
        </authorList>
    </citation>
    <scope>NUCLEOTIDE SEQUENCE [LARGE SCALE GENOMIC DNA]</scope>
    <source>
        <strain evidence="2 3">JCM 6485</strain>
    </source>
</reference>
<keyword evidence="3" id="KW-1185">Reference proteome</keyword>
<organism evidence="2 3">
    <name type="scientific">Clostridium nitritogenes</name>
    <dbReference type="NCBI Taxonomy" id="83340"/>
    <lineage>
        <taxon>Bacteria</taxon>
        <taxon>Bacillati</taxon>
        <taxon>Bacillota</taxon>
        <taxon>Clostridia</taxon>
        <taxon>Eubacteriales</taxon>
        <taxon>Clostridiaceae</taxon>
        <taxon>Clostridium</taxon>
    </lineage>
</organism>
<evidence type="ECO:0000256" key="1">
    <source>
        <dbReference type="SAM" id="Phobius"/>
    </source>
</evidence>
<dbReference type="EMBL" id="BAAACO010000001">
    <property type="protein sequence ID" value="GAA0858961.1"/>
    <property type="molecule type" value="Genomic_DNA"/>
</dbReference>
<keyword evidence="1" id="KW-0472">Membrane</keyword>
<keyword evidence="1" id="KW-0812">Transmembrane</keyword>
<comment type="caution">
    <text evidence="2">The sequence shown here is derived from an EMBL/GenBank/DDBJ whole genome shotgun (WGS) entry which is preliminary data.</text>
</comment>
<name>A0ABN1LQ86_9CLOT</name>